<dbReference type="EMBL" id="BHXC01000006">
    <property type="protein sequence ID" value="GCB88132.1"/>
    <property type="molecule type" value="Genomic_DNA"/>
</dbReference>
<organism evidence="2 3">
    <name type="scientific">Streptomyces noursei</name>
    <name type="common">Streptomyces albulus</name>
    <dbReference type="NCBI Taxonomy" id="1971"/>
    <lineage>
        <taxon>Bacteria</taxon>
        <taxon>Bacillati</taxon>
        <taxon>Actinomycetota</taxon>
        <taxon>Actinomycetes</taxon>
        <taxon>Kitasatosporales</taxon>
        <taxon>Streptomycetaceae</taxon>
        <taxon>Streptomyces</taxon>
    </lineage>
</organism>
<reference evidence="2 3" key="1">
    <citation type="journal article" date="2019" name="Microbiol. Resour. Announc.">
        <title>Draft Genome Sequence of the Most Traditional epsilon-Poly-l-Lysine Producer, Streptomyces albulus NBRC14147.</title>
        <authorList>
            <person name="Yamanaka K."/>
            <person name="Hamano Y."/>
        </authorList>
    </citation>
    <scope>NUCLEOTIDE SEQUENCE [LARGE SCALE GENOMIC DNA]</scope>
    <source>
        <strain evidence="2 3">NBRC 14147</strain>
    </source>
</reference>
<feature type="region of interest" description="Disordered" evidence="1">
    <location>
        <begin position="238"/>
        <end position="260"/>
    </location>
</feature>
<feature type="compositionally biased region" description="Low complexity" evidence="1">
    <location>
        <begin position="182"/>
        <end position="206"/>
    </location>
</feature>
<feature type="compositionally biased region" description="Basic and acidic residues" evidence="1">
    <location>
        <begin position="36"/>
        <end position="45"/>
    </location>
</feature>
<gene>
    <name evidence="2" type="ORF">SALB_00801</name>
</gene>
<comment type="caution">
    <text evidence="2">The sequence shown here is derived from an EMBL/GenBank/DDBJ whole genome shotgun (WGS) entry which is preliminary data.</text>
</comment>
<protein>
    <submittedName>
        <fullName evidence="2">Uncharacterized protein</fullName>
    </submittedName>
</protein>
<sequence>MRDSRPDRPVERVERRHQDPLASRSPGAQSPLWHRSQTDPVERGRSGPRAGATGRLPAVERVERGSAPVDWIDRFPLVSIGSLIGGRSTLIGRARRSGADRRWCPRRPGPPPGHGSLCARVCTPFARDPQLSAGAGLLGSAREASGRRRVPGSARPLVRRERRHGGAGGPAARMGVRARAPGARAGAPGARTHAQRAGRAARAGRVGRLRHDGPGPAPQTRCPQGHCVAVRCPNEARLTRRGDQSETRGRETGTQTPWWG</sequence>
<feature type="region of interest" description="Disordered" evidence="1">
    <location>
        <begin position="182"/>
        <end position="223"/>
    </location>
</feature>
<name>A0A059VT34_STRNR</name>
<dbReference type="Proteomes" id="UP000288351">
    <property type="component" value="Unassembled WGS sequence"/>
</dbReference>
<evidence type="ECO:0000313" key="2">
    <source>
        <dbReference type="EMBL" id="GCB88132.1"/>
    </source>
</evidence>
<evidence type="ECO:0000256" key="1">
    <source>
        <dbReference type="SAM" id="MobiDB-lite"/>
    </source>
</evidence>
<feature type="region of interest" description="Disordered" evidence="1">
    <location>
        <begin position="1"/>
        <end position="56"/>
    </location>
</feature>
<accession>A0A059VT34</accession>
<proteinExistence type="predicted"/>
<dbReference type="AlphaFoldDB" id="A0A059VT34"/>
<evidence type="ECO:0000313" key="3">
    <source>
        <dbReference type="Proteomes" id="UP000288351"/>
    </source>
</evidence>
<feature type="compositionally biased region" description="Basic and acidic residues" evidence="1">
    <location>
        <begin position="238"/>
        <end position="251"/>
    </location>
</feature>
<feature type="compositionally biased region" description="Basic and acidic residues" evidence="1">
    <location>
        <begin position="1"/>
        <end position="19"/>
    </location>
</feature>